<proteinExistence type="predicted"/>
<comment type="caution">
    <text evidence="2">The sequence shown here is derived from an EMBL/GenBank/DDBJ whole genome shotgun (WGS) entry which is preliminary data.</text>
</comment>
<dbReference type="EMBL" id="BQNB010008751">
    <property type="protein sequence ID" value="GJS53809.1"/>
    <property type="molecule type" value="Genomic_DNA"/>
</dbReference>
<feature type="compositionally biased region" description="Low complexity" evidence="1">
    <location>
        <begin position="93"/>
        <end position="105"/>
    </location>
</feature>
<feature type="compositionally biased region" description="Polar residues" evidence="1">
    <location>
        <begin position="141"/>
        <end position="151"/>
    </location>
</feature>
<reference evidence="2" key="2">
    <citation type="submission" date="2022-01" db="EMBL/GenBank/DDBJ databases">
        <authorList>
            <person name="Yamashiro T."/>
            <person name="Shiraishi A."/>
            <person name="Satake H."/>
            <person name="Nakayama K."/>
        </authorList>
    </citation>
    <scope>NUCLEOTIDE SEQUENCE</scope>
</reference>
<accession>A0ABQ4WLQ2</accession>
<feature type="compositionally biased region" description="Polar residues" evidence="1">
    <location>
        <begin position="160"/>
        <end position="175"/>
    </location>
</feature>
<gene>
    <name evidence="2" type="ORF">Tco_0627171</name>
</gene>
<keyword evidence="3" id="KW-1185">Reference proteome</keyword>
<evidence type="ECO:0000313" key="3">
    <source>
        <dbReference type="Proteomes" id="UP001151760"/>
    </source>
</evidence>
<sequence>MDVGSVNIPYLLARYLRLFATGRKNGALISGGHFVARLAENFRLLTEERLRGLSVITPALPVIDMTELVRLQICMEIDDTWAWVAQGPKRQPDAAAGAYGAAEDAPAIDDDMPQAVPPPPRTQGERIAQLEEEVHAGVAYTSYSETPGEYQSRTRRRTGEASTSTAQQDPQQPNP</sequence>
<evidence type="ECO:0000313" key="2">
    <source>
        <dbReference type="EMBL" id="GJS53809.1"/>
    </source>
</evidence>
<evidence type="ECO:0000256" key="1">
    <source>
        <dbReference type="SAM" id="MobiDB-lite"/>
    </source>
</evidence>
<feature type="region of interest" description="Disordered" evidence="1">
    <location>
        <begin position="91"/>
        <end position="175"/>
    </location>
</feature>
<reference evidence="2" key="1">
    <citation type="journal article" date="2022" name="Int. J. Mol. Sci.">
        <title>Draft Genome of Tanacetum Coccineum: Genomic Comparison of Closely Related Tanacetum-Family Plants.</title>
        <authorList>
            <person name="Yamashiro T."/>
            <person name="Shiraishi A."/>
            <person name="Nakayama K."/>
            <person name="Satake H."/>
        </authorList>
    </citation>
    <scope>NUCLEOTIDE SEQUENCE</scope>
</reference>
<protein>
    <submittedName>
        <fullName evidence="2">Uncharacterized protein</fullName>
    </submittedName>
</protein>
<organism evidence="2 3">
    <name type="scientific">Tanacetum coccineum</name>
    <dbReference type="NCBI Taxonomy" id="301880"/>
    <lineage>
        <taxon>Eukaryota</taxon>
        <taxon>Viridiplantae</taxon>
        <taxon>Streptophyta</taxon>
        <taxon>Embryophyta</taxon>
        <taxon>Tracheophyta</taxon>
        <taxon>Spermatophyta</taxon>
        <taxon>Magnoliopsida</taxon>
        <taxon>eudicotyledons</taxon>
        <taxon>Gunneridae</taxon>
        <taxon>Pentapetalae</taxon>
        <taxon>asterids</taxon>
        <taxon>campanulids</taxon>
        <taxon>Asterales</taxon>
        <taxon>Asteraceae</taxon>
        <taxon>Asteroideae</taxon>
        <taxon>Anthemideae</taxon>
        <taxon>Anthemidinae</taxon>
        <taxon>Tanacetum</taxon>
    </lineage>
</organism>
<name>A0ABQ4WLQ2_9ASTR</name>
<dbReference type="Proteomes" id="UP001151760">
    <property type="component" value="Unassembled WGS sequence"/>
</dbReference>